<keyword evidence="5" id="KW-0378">Hydrolase</keyword>
<feature type="region of interest" description="Disordered" evidence="7">
    <location>
        <begin position="1"/>
        <end position="28"/>
    </location>
</feature>
<feature type="domain" description="Reverse transcriptase RNase H-like" evidence="8">
    <location>
        <begin position="134"/>
        <end position="192"/>
    </location>
</feature>
<dbReference type="Pfam" id="PF24626">
    <property type="entry name" value="SH3_Tf2-1"/>
    <property type="match status" value="1"/>
</dbReference>
<protein>
    <submittedName>
        <fullName evidence="10">Uncharacterized protein</fullName>
    </submittedName>
</protein>
<keyword evidence="6" id="KW-0695">RNA-directed DNA polymerase</keyword>
<dbReference type="Pfam" id="PF17917">
    <property type="entry name" value="RT_RNaseH"/>
    <property type="match status" value="1"/>
</dbReference>
<feature type="domain" description="Tf2-1-like SH3-like" evidence="9">
    <location>
        <begin position="222"/>
        <end position="275"/>
    </location>
</feature>
<evidence type="ECO:0000313" key="10">
    <source>
        <dbReference type="EMBL" id="PKI56004.1"/>
    </source>
</evidence>
<evidence type="ECO:0000259" key="8">
    <source>
        <dbReference type="Pfam" id="PF17917"/>
    </source>
</evidence>
<name>A0A2I0JIB9_PUNGR</name>
<dbReference type="InterPro" id="IPR041373">
    <property type="entry name" value="RT_RNaseH"/>
</dbReference>
<feature type="compositionally biased region" description="Polar residues" evidence="7">
    <location>
        <begin position="1"/>
        <end position="12"/>
    </location>
</feature>
<keyword evidence="4" id="KW-0255">Endonuclease</keyword>
<evidence type="ECO:0000256" key="2">
    <source>
        <dbReference type="ARBA" id="ARBA00022695"/>
    </source>
</evidence>
<evidence type="ECO:0000256" key="6">
    <source>
        <dbReference type="ARBA" id="ARBA00022918"/>
    </source>
</evidence>
<dbReference type="Gene3D" id="3.30.70.270">
    <property type="match status" value="1"/>
</dbReference>
<keyword evidence="11" id="KW-1185">Reference proteome</keyword>
<dbReference type="InterPro" id="IPR043128">
    <property type="entry name" value="Rev_trsase/Diguanyl_cyclase"/>
</dbReference>
<dbReference type="PANTHER" id="PTHR35046">
    <property type="entry name" value="ZINC KNUCKLE (CCHC-TYPE) FAMILY PROTEIN"/>
    <property type="match status" value="1"/>
</dbReference>
<evidence type="ECO:0000313" key="11">
    <source>
        <dbReference type="Proteomes" id="UP000233551"/>
    </source>
</evidence>
<keyword evidence="1" id="KW-0808">Transferase</keyword>
<sequence length="296" mass="34045">MASNTDKTTNGPSDGDRKTNASGVDQEEAVAALKQRMDRRFQRLERRSEEILDHLDALNVNTNGNRNDDMQRLKERRVHGQLRVKRGSIRERRPLDEWKIAFTMKDGLYEFLVMPFGLTDAPNTFMRLMNQVLFEVDYDASGVGIGVVLSQEKKPVAYFSEKLNEARCKWTMNDNEFYLVVRALKHWEHYLVVDLITLPRILGAGRAAAKDLANQWQDVQAEERFHVGTYNKLQVKKYGPYQILKKINDNVYVVDLPKAIGISKTFNVADIYPFHSLEKPLHPDVPDNSRSSFSQA</sequence>
<dbReference type="GO" id="GO:0016787">
    <property type="term" value="F:hydrolase activity"/>
    <property type="evidence" value="ECO:0007669"/>
    <property type="project" value="UniProtKB-KW"/>
</dbReference>
<reference evidence="10 11" key="1">
    <citation type="submission" date="2017-11" db="EMBL/GenBank/DDBJ databases">
        <title>De-novo sequencing of pomegranate (Punica granatum L.) genome.</title>
        <authorList>
            <person name="Akparov Z."/>
            <person name="Amiraslanov A."/>
            <person name="Hajiyeva S."/>
            <person name="Abbasov M."/>
            <person name="Kaur K."/>
            <person name="Hamwieh A."/>
            <person name="Solovyev V."/>
            <person name="Salamov A."/>
            <person name="Braich B."/>
            <person name="Kosarev P."/>
            <person name="Mahmoud A."/>
            <person name="Hajiyev E."/>
            <person name="Babayeva S."/>
            <person name="Izzatullayeva V."/>
            <person name="Mammadov A."/>
            <person name="Mammadov A."/>
            <person name="Sharifova S."/>
            <person name="Ojaghi J."/>
            <person name="Eynullazada K."/>
            <person name="Bayramov B."/>
            <person name="Abdulazimova A."/>
            <person name="Shahmuradov I."/>
        </authorList>
    </citation>
    <scope>NUCLEOTIDE SEQUENCE [LARGE SCALE GENOMIC DNA]</scope>
    <source>
        <strain evidence="11">cv. AG2017</strain>
        <tissue evidence="10">Leaf</tissue>
    </source>
</reference>
<dbReference type="STRING" id="22663.A0A2I0JIB9"/>
<dbReference type="InterPro" id="IPR056924">
    <property type="entry name" value="SH3_Tf2-1"/>
</dbReference>
<dbReference type="Gene3D" id="3.10.10.10">
    <property type="entry name" value="HIV Type 1 Reverse Transcriptase, subunit A, domain 1"/>
    <property type="match status" value="1"/>
</dbReference>
<accession>A0A2I0JIB9</accession>
<dbReference type="SUPFAM" id="SSF56672">
    <property type="entry name" value="DNA/RNA polymerases"/>
    <property type="match status" value="1"/>
</dbReference>
<proteinExistence type="predicted"/>
<evidence type="ECO:0000256" key="7">
    <source>
        <dbReference type="SAM" id="MobiDB-lite"/>
    </source>
</evidence>
<dbReference type="AlphaFoldDB" id="A0A2I0JIB9"/>
<dbReference type="EMBL" id="PGOL01001646">
    <property type="protein sequence ID" value="PKI56004.1"/>
    <property type="molecule type" value="Genomic_DNA"/>
</dbReference>
<dbReference type="InterPro" id="IPR043502">
    <property type="entry name" value="DNA/RNA_pol_sf"/>
</dbReference>
<dbReference type="PANTHER" id="PTHR35046:SF18">
    <property type="entry name" value="RNA-DIRECTED DNA POLYMERASE"/>
    <property type="match status" value="1"/>
</dbReference>
<keyword evidence="2" id="KW-0548">Nucleotidyltransferase</keyword>
<dbReference type="GO" id="GO:0003964">
    <property type="term" value="F:RNA-directed DNA polymerase activity"/>
    <property type="evidence" value="ECO:0007669"/>
    <property type="project" value="UniProtKB-KW"/>
</dbReference>
<comment type="caution">
    <text evidence="10">The sequence shown here is derived from an EMBL/GenBank/DDBJ whole genome shotgun (WGS) entry which is preliminary data.</text>
</comment>
<dbReference type="Proteomes" id="UP000233551">
    <property type="component" value="Unassembled WGS sequence"/>
</dbReference>
<organism evidence="10 11">
    <name type="scientific">Punica granatum</name>
    <name type="common">Pomegranate</name>
    <dbReference type="NCBI Taxonomy" id="22663"/>
    <lineage>
        <taxon>Eukaryota</taxon>
        <taxon>Viridiplantae</taxon>
        <taxon>Streptophyta</taxon>
        <taxon>Embryophyta</taxon>
        <taxon>Tracheophyta</taxon>
        <taxon>Spermatophyta</taxon>
        <taxon>Magnoliopsida</taxon>
        <taxon>eudicotyledons</taxon>
        <taxon>Gunneridae</taxon>
        <taxon>Pentapetalae</taxon>
        <taxon>rosids</taxon>
        <taxon>malvids</taxon>
        <taxon>Myrtales</taxon>
        <taxon>Lythraceae</taxon>
        <taxon>Punica</taxon>
    </lineage>
</organism>
<evidence type="ECO:0000256" key="1">
    <source>
        <dbReference type="ARBA" id="ARBA00022679"/>
    </source>
</evidence>
<evidence type="ECO:0000256" key="3">
    <source>
        <dbReference type="ARBA" id="ARBA00022722"/>
    </source>
</evidence>
<keyword evidence="3" id="KW-0540">Nuclease</keyword>
<evidence type="ECO:0000256" key="5">
    <source>
        <dbReference type="ARBA" id="ARBA00022801"/>
    </source>
</evidence>
<evidence type="ECO:0000259" key="9">
    <source>
        <dbReference type="Pfam" id="PF24626"/>
    </source>
</evidence>
<gene>
    <name evidence="10" type="ORF">CRG98_023591</name>
</gene>
<dbReference type="GO" id="GO:0004519">
    <property type="term" value="F:endonuclease activity"/>
    <property type="evidence" value="ECO:0007669"/>
    <property type="project" value="UniProtKB-KW"/>
</dbReference>
<evidence type="ECO:0000256" key="4">
    <source>
        <dbReference type="ARBA" id="ARBA00022759"/>
    </source>
</evidence>